<dbReference type="Gene3D" id="1.10.30.50">
    <property type="match status" value="1"/>
</dbReference>
<dbReference type="EMBL" id="AP012057">
    <property type="protein sequence ID" value="BAN04295.1"/>
    <property type="molecule type" value="Genomic_DNA"/>
</dbReference>
<keyword evidence="3" id="KW-1185">Reference proteome</keyword>
<reference evidence="2 3" key="1">
    <citation type="journal article" date="2013" name="Int. J. Syst. Evol. Microbiol.">
        <title>Ilumatobacter nonamiense sp. nov. and Ilumatobacter coccineum sp. nov., isolated from seashore sand.</title>
        <authorList>
            <person name="Matsumoto A."/>
            <person name="Kasai H."/>
            <person name="Matsuo Y."/>
            <person name="Shizuri Y."/>
            <person name="Ichikawa N."/>
            <person name="Fujita N."/>
            <person name="Omura S."/>
            <person name="Takahashi Y."/>
        </authorList>
    </citation>
    <scope>NUCLEOTIDE SEQUENCE [LARGE SCALE GENOMIC DNA]</scope>
    <source>
        <strain evidence="3">NBRC 103263 / KCTC 29153 / YM16-304</strain>
    </source>
</reference>
<feature type="region of interest" description="Disordered" evidence="1">
    <location>
        <begin position="55"/>
        <end position="82"/>
    </location>
</feature>
<sequence>MIPESTRAAWSALGAADPDSMSRDETLELLDATKRVRAWLDSIELRAARQLRRLTEQGRSEAPESALVNSAGHSGRDARDVTTRDELCDDQPHLEDALATGDLTAKHLDAISAAGRGLPDEVRAEYLAHSDDLLERAQQVSLEQFGRECRELAKHLLAQSRRGLSDAEELKAQRAASKVTRWVDKATGMHNTRVELDPIRDAKLNAAMNRALARIRTAVQSAEVPWQQMQVDAFVAAVTGDVVGARSDSADRGPVERVAVDRVPEITVVVDHDTLVRGAASIGAICETENGVPLPVSTVRRLCCDAEVLPVVLDGGGRVLDEGRSKRTATREQRRALRVLHRSCAHPDCTVGFDACRIHHVVHWATQHGPTDLSNLVPLCERHHHLVHEGGWGLAMTPERSATWTRPDGTVHHIGPAADRPRPAPELVTV</sequence>
<evidence type="ECO:0000313" key="3">
    <source>
        <dbReference type="Proteomes" id="UP000011863"/>
    </source>
</evidence>
<dbReference type="RefSeq" id="WP_015443542.1">
    <property type="nucleotide sequence ID" value="NC_020520.1"/>
</dbReference>
<protein>
    <recommendedName>
        <fullName evidence="4">HNH nuclease domain-containing protein</fullName>
    </recommendedName>
</protein>
<gene>
    <name evidence="2" type="ORF">YM304_39810</name>
</gene>
<dbReference type="CDD" id="cd00085">
    <property type="entry name" value="HNHc"/>
    <property type="match status" value="1"/>
</dbReference>
<accession>A0A6C7EH40</accession>
<evidence type="ECO:0000256" key="1">
    <source>
        <dbReference type="SAM" id="MobiDB-lite"/>
    </source>
</evidence>
<organism evidence="2 3">
    <name type="scientific">Ilumatobacter coccineus (strain NBRC 103263 / KCTC 29153 / YM16-304)</name>
    <dbReference type="NCBI Taxonomy" id="1313172"/>
    <lineage>
        <taxon>Bacteria</taxon>
        <taxon>Bacillati</taxon>
        <taxon>Actinomycetota</taxon>
        <taxon>Acidimicrobiia</taxon>
        <taxon>Acidimicrobiales</taxon>
        <taxon>Ilumatobacteraceae</taxon>
        <taxon>Ilumatobacter</taxon>
    </lineage>
</organism>
<evidence type="ECO:0000313" key="2">
    <source>
        <dbReference type="EMBL" id="BAN04295.1"/>
    </source>
</evidence>
<evidence type="ECO:0008006" key="4">
    <source>
        <dbReference type="Google" id="ProtNLM"/>
    </source>
</evidence>
<proteinExistence type="predicted"/>
<dbReference type="KEGG" id="aym:YM304_39810"/>
<dbReference type="OrthoDB" id="3261064at2"/>
<dbReference type="AlphaFoldDB" id="A0A6C7EH40"/>
<name>A0A6C7EH40_ILUCY</name>
<dbReference type="Proteomes" id="UP000011863">
    <property type="component" value="Chromosome"/>
</dbReference>
<dbReference type="InterPro" id="IPR003615">
    <property type="entry name" value="HNH_nuc"/>
</dbReference>